<keyword evidence="4" id="KW-0997">Cell inner membrane</keyword>
<sequence length="294" mass="31835">MEFFTQQLVNGIALGSLYALTAIGYSLVYAVLELINFTHGTMYMVGAYLFYVFASLCQIPFLPAFILSIFLTGCLGYLIERYTLRPLRKKNLPKFTALICTIGVSIVIQNVMLLFLGSETRQFPTLFDGKYITVATANISYIQLFVIAMSILLMAGLTLFIKRSKIGMAMRATAQNSEATELMGIPVDRVVGLTFFFGAVLAAVSGIFACMIFRSVNLSIGVTTGNKTFAATVLGGIGELRGAVLGGLLIGIVETFTAGYISSSMRDIAAFVVLVIVLIFRPCGLLGKPVQKKV</sequence>
<dbReference type="PANTHER" id="PTHR11795:SF371">
    <property type="entry name" value="HIGH-AFFINITY BRANCHED-CHAIN AMINO ACID TRANSPORT SYSTEM PERMEASE PROTEIN LIVH"/>
    <property type="match status" value="1"/>
</dbReference>
<dbReference type="PANTHER" id="PTHR11795">
    <property type="entry name" value="BRANCHED-CHAIN AMINO ACID TRANSPORT SYSTEM PERMEASE PROTEIN LIVH"/>
    <property type="match status" value="1"/>
</dbReference>
<keyword evidence="7 10" id="KW-1133">Transmembrane helix</keyword>
<evidence type="ECO:0000256" key="3">
    <source>
        <dbReference type="ARBA" id="ARBA00022475"/>
    </source>
</evidence>
<proteinExistence type="inferred from homology"/>
<protein>
    <submittedName>
        <fullName evidence="11">Branched-chain amino acid ABC transporter permease</fullName>
    </submittedName>
</protein>
<evidence type="ECO:0000256" key="2">
    <source>
        <dbReference type="ARBA" id="ARBA00022448"/>
    </source>
</evidence>
<evidence type="ECO:0000256" key="5">
    <source>
        <dbReference type="ARBA" id="ARBA00022692"/>
    </source>
</evidence>
<dbReference type="CDD" id="cd06582">
    <property type="entry name" value="TM_PBP1_LivH_like"/>
    <property type="match status" value="1"/>
</dbReference>
<evidence type="ECO:0000256" key="8">
    <source>
        <dbReference type="ARBA" id="ARBA00023136"/>
    </source>
</evidence>
<evidence type="ECO:0000256" key="6">
    <source>
        <dbReference type="ARBA" id="ARBA00022970"/>
    </source>
</evidence>
<feature type="transmembrane region" description="Helical" evidence="10">
    <location>
        <begin position="138"/>
        <end position="161"/>
    </location>
</feature>
<keyword evidence="2" id="KW-0813">Transport</keyword>
<accession>A0A845RFR6</accession>
<keyword evidence="6" id="KW-0029">Amino-acid transport</keyword>
<feature type="transmembrane region" description="Helical" evidence="10">
    <location>
        <begin position="12"/>
        <end position="32"/>
    </location>
</feature>
<feature type="transmembrane region" description="Helical" evidence="10">
    <location>
        <begin position="190"/>
        <end position="214"/>
    </location>
</feature>
<dbReference type="OrthoDB" id="9807115at2"/>
<feature type="transmembrane region" description="Helical" evidence="10">
    <location>
        <begin position="52"/>
        <end position="79"/>
    </location>
</feature>
<dbReference type="AlphaFoldDB" id="A0A845RFR6"/>
<dbReference type="RefSeq" id="WP_160209245.1">
    <property type="nucleotide sequence ID" value="NZ_JBCLRJ010000004.1"/>
</dbReference>
<dbReference type="GO" id="GO:0015188">
    <property type="term" value="F:L-isoleucine transmembrane transporter activity"/>
    <property type="evidence" value="ECO:0007669"/>
    <property type="project" value="TreeGrafter"/>
</dbReference>
<dbReference type="InterPro" id="IPR001851">
    <property type="entry name" value="ABC_transp_permease"/>
</dbReference>
<keyword evidence="8 10" id="KW-0472">Membrane</keyword>
<organism evidence="11 12">
    <name type="scientific">Anaerotruncus colihominis</name>
    <dbReference type="NCBI Taxonomy" id="169435"/>
    <lineage>
        <taxon>Bacteria</taxon>
        <taxon>Bacillati</taxon>
        <taxon>Bacillota</taxon>
        <taxon>Clostridia</taxon>
        <taxon>Eubacteriales</taxon>
        <taxon>Oscillospiraceae</taxon>
        <taxon>Anaerotruncus</taxon>
    </lineage>
</organism>
<evidence type="ECO:0000256" key="9">
    <source>
        <dbReference type="ARBA" id="ARBA00037998"/>
    </source>
</evidence>
<feature type="transmembrane region" description="Helical" evidence="10">
    <location>
        <begin position="95"/>
        <end position="118"/>
    </location>
</feature>
<gene>
    <name evidence="11" type="ORF">D3Z39_05860</name>
</gene>
<dbReference type="GO" id="GO:0015192">
    <property type="term" value="F:L-phenylalanine transmembrane transporter activity"/>
    <property type="evidence" value="ECO:0007669"/>
    <property type="project" value="TreeGrafter"/>
</dbReference>
<evidence type="ECO:0000256" key="10">
    <source>
        <dbReference type="SAM" id="Phobius"/>
    </source>
</evidence>
<dbReference type="GO" id="GO:1903806">
    <property type="term" value="P:L-isoleucine import across plasma membrane"/>
    <property type="evidence" value="ECO:0007669"/>
    <property type="project" value="TreeGrafter"/>
</dbReference>
<dbReference type="GO" id="GO:0005886">
    <property type="term" value="C:plasma membrane"/>
    <property type="evidence" value="ECO:0007669"/>
    <property type="project" value="UniProtKB-SubCell"/>
</dbReference>
<comment type="caution">
    <text evidence="11">The sequence shown here is derived from an EMBL/GenBank/DDBJ whole genome shotgun (WGS) entry which is preliminary data.</text>
</comment>
<dbReference type="GO" id="GO:0005304">
    <property type="term" value="F:L-valine transmembrane transporter activity"/>
    <property type="evidence" value="ECO:0007669"/>
    <property type="project" value="TreeGrafter"/>
</dbReference>
<evidence type="ECO:0000256" key="7">
    <source>
        <dbReference type="ARBA" id="ARBA00022989"/>
    </source>
</evidence>
<feature type="transmembrane region" description="Helical" evidence="10">
    <location>
        <begin position="268"/>
        <end position="287"/>
    </location>
</feature>
<keyword evidence="5 10" id="KW-0812">Transmembrane</keyword>
<evidence type="ECO:0000313" key="11">
    <source>
        <dbReference type="EMBL" id="NBI78399.1"/>
    </source>
</evidence>
<comment type="similarity">
    <text evidence="9">Belongs to the binding-protein-dependent transport system permease family. LivHM subfamily.</text>
</comment>
<reference evidence="11 12" key="1">
    <citation type="submission" date="2018-08" db="EMBL/GenBank/DDBJ databases">
        <title>Murine metabolic-syndrome-specific gut microbial biobank.</title>
        <authorList>
            <person name="Liu C."/>
        </authorList>
    </citation>
    <scope>NUCLEOTIDE SEQUENCE [LARGE SCALE GENOMIC DNA]</scope>
    <source>
        <strain evidence="11 12">X69</strain>
    </source>
</reference>
<dbReference type="Pfam" id="PF02653">
    <property type="entry name" value="BPD_transp_2"/>
    <property type="match status" value="1"/>
</dbReference>
<keyword evidence="3" id="KW-1003">Cell membrane</keyword>
<comment type="subcellular location">
    <subcellularLocation>
        <location evidence="1">Cell membrane</location>
        <topology evidence="1">Multi-pass membrane protein</topology>
    </subcellularLocation>
</comment>
<dbReference type="Proteomes" id="UP000446348">
    <property type="component" value="Unassembled WGS sequence"/>
</dbReference>
<dbReference type="GO" id="GO:0015808">
    <property type="term" value="P:L-alanine transport"/>
    <property type="evidence" value="ECO:0007669"/>
    <property type="project" value="TreeGrafter"/>
</dbReference>
<name>A0A845RFR6_9FIRM</name>
<dbReference type="GO" id="GO:0042941">
    <property type="term" value="P:D-alanine transmembrane transport"/>
    <property type="evidence" value="ECO:0007669"/>
    <property type="project" value="TreeGrafter"/>
</dbReference>
<evidence type="ECO:0000256" key="4">
    <source>
        <dbReference type="ARBA" id="ARBA00022519"/>
    </source>
</evidence>
<dbReference type="EMBL" id="QXWZ01000007">
    <property type="protein sequence ID" value="NBI78399.1"/>
    <property type="molecule type" value="Genomic_DNA"/>
</dbReference>
<dbReference type="GO" id="GO:0015190">
    <property type="term" value="F:L-leucine transmembrane transporter activity"/>
    <property type="evidence" value="ECO:0007669"/>
    <property type="project" value="TreeGrafter"/>
</dbReference>
<evidence type="ECO:0000313" key="12">
    <source>
        <dbReference type="Proteomes" id="UP000446348"/>
    </source>
</evidence>
<evidence type="ECO:0000256" key="1">
    <source>
        <dbReference type="ARBA" id="ARBA00004651"/>
    </source>
</evidence>
<dbReference type="InterPro" id="IPR052157">
    <property type="entry name" value="BCAA_transport_permease"/>
</dbReference>